<evidence type="ECO:0000256" key="1">
    <source>
        <dbReference type="PIRSR" id="PIRSR005962-1"/>
    </source>
</evidence>
<feature type="binding site" evidence="1">
    <location>
        <position position="107"/>
    </location>
    <ligand>
        <name>Mn(2+)</name>
        <dbReference type="ChEBI" id="CHEBI:29035"/>
        <label>2</label>
    </ligand>
</feature>
<dbReference type="NCBIfam" id="TIGR01891">
    <property type="entry name" value="amidohydrolases"/>
    <property type="match status" value="1"/>
</dbReference>
<keyword evidence="1" id="KW-0479">Metal-binding</keyword>
<feature type="binding site" evidence="1">
    <location>
        <position position="141"/>
    </location>
    <ligand>
        <name>Mn(2+)</name>
        <dbReference type="ChEBI" id="CHEBI:29035"/>
        <label>2</label>
    </ligand>
</feature>
<organism evidence="3 4">
    <name type="scientific">Candidatus Faecivivens stercoripullorum</name>
    <dbReference type="NCBI Taxonomy" id="2840805"/>
    <lineage>
        <taxon>Bacteria</taxon>
        <taxon>Bacillati</taxon>
        <taxon>Bacillota</taxon>
        <taxon>Clostridia</taxon>
        <taxon>Eubacteriales</taxon>
        <taxon>Oscillospiraceae</taxon>
        <taxon>Oscillospiraceae incertae sedis</taxon>
        <taxon>Candidatus Faecivivens</taxon>
    </lineage>
</organism>
<accession>A0A9D1H9C7</accession>
<dbReference type="EMBL" id="DVLW01000204">
    <property type="protein sequence ID" value="HIT95014.1"/>
    <property type="molecule type" value="Genomic_DNA"/>
</dbReference>
<dbReference type="Gene3D" id="3.30.70.360">
    <property type="match status" value="1"/>
</dbReference>
<feature type="binding site" evidence="1">
    <location>
        <position position="166"/>
    </location>
    <ligand>
        <name>Mn(2+)</name>
        <dbReference type="ChEBI" id="CHEBI:29035"/>
        <label>2</label>
    </ligand>
</feature>
<proteinExistence type="predicted"/>
<sequence length="396" mass="42471">MNIKEQAAALAAPYEQTILEYRHYLHAHPELSFEEFGTAAFIREHLAQSGVAEEPGYSGNAVVGVIDSGVPGPTIAFRADIDALPVDEENDLPYRSTVPGVMHACGHDCHAAILLCLADLMNKNRDILKGKVKFIFQPAEEKFPGGAVTLCQEGVMKDVDYIFGCHVASAHPLGTVDCFAGPASGACSEFNIHIIGKGGHSSSPDKALNPLPVACAVGTALTTLRPEKLAPSTVAVLSVTSIRGGDPKYLNVIPDDAWVSGDTRALGNEAMDTIFAEIKRISEGICAAYGLECDAQLLFGFPSCVHSEREVGIVHKAAEALGFEIAPKKLSMGAEDFSFYELEKPGAFFHVGVADPERPITSTPHHNCHFQIDERGLMDALRMEVAVYLQALAEEN</sequence>
<dbReference type="InterPro" id="IPR011650">
    <property type="entry name" value="Peptidase_M20_dimer"/>
</dbReference>
<name>A0A9D1H9C7_9FIRM</name>
<dbReference type="InterPro" id="IPR002933">
    <property type="entry name" value="Peptidase_M20"/>
</dbReference>
<dbReference type="PIRSF" id="PIRSF005962">
    <property type="entry name" value="Pept_M20D_amidohydro"/>
    <property type="match status" value="1"/>
</dbReference>
<dbReference type="GO" id="GO:0016787">
    <property type="term" value="F:hydrolase activity"/>
    <property type="evidence" value="ECO:0007669"/>
    <property type="project" value="InterPro"/>
</dbReference>
<dbReference type="SUPFAM" id="SSF55031">
    <property type="entry name" value="Bacterial exopeptidase dimerisation domain"/>
    <property type="match status" value="1"/>
</dbReference>
<dbReference type="AlphaFoldDB" id="A0A9D1H9C7"/>
<dbReference type="Pfam" id="PF07687">
    <property type="entry name" value="M20_dimer"/>
    <property type="match status" value="1"/>
</dbReference>
<protein>
    <submittedName>
        <fullName evidence="3">Amidohydrolase</fullName>
    </submittedName>
</protein>
<feature type="domain" description="Peptidase M20 dimerisation" evidence="2">
    <location>
        <begin position="189"/>
        <end position="283"/>
    </location>
</feature>
<dbReference type="GO" id="GO:0046872">
    <property type="term" value="F:metal ion binding"/>
    <property type="evidence" value="ECO:0007669"/>
    <property type="project" value="UniProtKB-KW"/>
</dbReference>
<dbReference type="PANTHER" id="PTHR11014:SF63">
    <property type="entry name" value="METALLOPEPTIDASE, PUTATIVE (AFU_ORTHOLOGUE AFUA_6G09600)-RELATED"/>
    <property type="match status" value="1"/>
</dbReference>
<dbReference type="SUPFAM" id="SSF53187">
    <property type="entry name" value="Zn-dependent exopeptidases"/>
    <property type="match status" value="1"/>
</dbReference>
<reference evidence="3" key="2">
    <citation type="journal article" date="2021" name="PeerJ">
        <title>Extensive microbial diversity within the chicken gut microbiome revealed by metagenomics and culture.</title>
        <authorList>
            <person name="Gilroy R."/>
            <person name="Ravi A."/>
            <person name="Getino M."/>
            <person name="Pursley I."/>
            <person name="Horton D.L."/>
            <person name="Alikhan N.F."/>
            <person name="Baker D."/>
            <person name="Gharbi K."/>
            <person name="Hall N."/>
            <person name="Watson M."/>
            <person name="Adriaenssens E.M."/>
            <person name="Foster-Nyarko E."/>
            <person name="Jarju S."/>
            <person name="Secka A."/>
            <person name="Antonio M."/>
            <person name="Oren A."/>
            <person name="Chaudhuri R.R."/>
            <person name="La Ragione R."/>
            <person name="Hildebrand F."/>
            <person name="Pallen M.J."/>
        </authorList>
    </citation>
    <scope>NUCLEOTIDE SEQUENCE</scope>
    <source>
        <strain evidence="3">ChiBcec7-5410</strain>
    </source>
</reference>
<dbReference type="Proteomes" id="UP000824160">
    <property type="component" value="Unassembled WGS sequence"/>
</dbReference>
<dbReference type="InterPro" id="IPR017439">
    <property type="entry name" value="Amidohydrolase"/>
</dbReference>
<dbReference type="Pfam" id="PF01546">
    <property type="entry name" value="Peptidase_M20"/>
    <property type="match status" value="1"/>
</dbReference>
<evidence type="ECO:0000313" key="4">
    <source>
        <dbReference type="Proteomes" id="UP000824160"/>
    </source>
</evidence>
<comment type="cofactor">
    <cofactor evidence="1">
        <name>Mn(2+)</name>
        <dbReference type="ChEBI" id="CHEBI:29035"/>
    </cofactor>
    <text evidence="1">The Mn(2+) ion enhances activity.</text>
</comment>
<keyword evidence="1" id="KW-0464">Manganese</keyword>
<evidence type="ECO:0000259" key="2">
    <source>
        <dbReference type="Pfam" id="PF07687"/>
    </source>
</evidence>
<feature type="binding site" evidence="1">
    <location>
        <position position="105"/>
    </location>
    <ligand>
        <name>Mn(2+)</name>
        <dbReference type="ChEBI" id="CHEBI:29035"/>
        <label>2</label>
    </ligand>
</feature>
<evidence type="ECO:0000313" key="3">
    <source>
        <dbReference type="EMBL" id="HIT95014.1"/>
    </source>
</evidence>
<comment type="caution">
    <text evidence="3">The sequence shown here is derived from an EMBL/GenBank/DDBJ whole genome shotgun (WGS) entry which is preliminary data.</text>
</comment>
<dbReference type="Gene3D" id="3.40.630.10">
    <property type="entry name" value="Zn peptidases"/>
    <property type="match status" value="1"/>
</dbReference>
<dbReference type="PANTHER" id="PTHR11014">
    <property type="entry name" value="PEPTIDASE M20 FAMILY MEMBER"/>
    <property type="match status" value="1"/>
</dbReference>
<dbReference type="InterPro" id="IPR036264">
    <property type="entry name" value="Bact_exopeptidase_dim_dom"/>
</dbReference>
<reference evidence="3" key="1">
    <citation type="submission" date="2020-10" db="EMBL/GenBank/DDBJ databases">
        <authorList>
            <person name="Gilroy R."/>
        </authorList>
    </citation>
    <scope>NUCLEOTIDE SEQUENCE</scope>
    <source>
        <strain evidence="3">ChiBcec7-5410</strain>
    </source>
</reference>
<feature type="binding site" evidence="1">
    <location>
        <position position="366"/>
    </location>
    <ligand>
        <name>Mn(2+)</name>
        <dbReference type="ChEBI" id="CHEBI:29035"/>
        <label>2</label>
    </ligand>
</feature>
<gene>
    <name evidence="3" type="ORF">IAC43_07495</name>
</gene>